<organism evidence="1 2">
    <name type="scientific">Dubosiella muris</name>
    <dbReference type="NCBI Taxonomy" id="3038133"/>
    <lineage>
        <taxon>Bacteria</taxon>
        <taxon>Bacillati</taxon>
        <taxon>Bacillota</taxon>
        <taxon>Erysipelotrichia</taxon>
        <taxon>Erysipelotrichales</taxon>
        <taxon>Erysipelotrichaceae</taxon>
        <taxon>Dubosiella</taxon>
    </lineage>
</organism>
<evidence type="ECO:0000313" key="1">
    <source>
        <dbReference type="EMBL" id="TGY65326.1"/>
    </source>
</evidence>
<evidence type="ECO:0000313" key="2">
    <source>
        <dbReference type="Proteomes" id="UP000308836"/>
    </source>
</evidence>
<name>A0AC61R5L2_9FIRM</name>
<proteinExistence type="predicted"/>
<accession>A0AC61R5L2</accession>
<keyword evidence="2" id="KW-1185">Reference proteome</keyword>
<protein>
    <submittedName>
        <fullName evidence="1">Uncharacterized protein</fullName>
    </submittedName>
</protein>
<dbReference type="Proteomes" id="UP000308836">
    <property type="component" value="Unassembled WGS sequence"/>
</dbReference>
<reference evidence="1" key="1">
    <citation type="submission" date="2019-04" db="EMBL/GenBank/DDBJ databases">
        <title>Microbes associate with the intestines of laboratory mice.</title>
        <authorList>
            <person name="Navarre W."/>
            <person name="Wong E."/>
            <person name="Huang K."/>
            <person name="Tropini C."/>
            <person name="Ng K."/>
            <person name="Yu B."/>
        </authorList>
    </citation>
    <scope>NUCLEOTIDE SEQUENCE</scope>
    <source>
        <strain evidence="1">NM09_H32</strain>
    </source>
</reference>
<comment type="caution">
    <text evidence="1">The sequence shown here is derived from an EMBL/GenBank/DDBJ whole genome shotgun (WGS) entry which is preliminary data.</text>
</comment>
<dbReference type="EMBL" id="SRYG01000019">
    <property type="protein sequence ID" value="TGY65326.1"/>
    <property type="molecule type" value="Genomic_DNA"/>
</dbReference>
<sequence>MLKLPHVKERIPCRRMEEGRLKEAKIVPYHDVFLIMLTYETKSVKACRQPKQVASIDLGVNNLAAIANNIGKRSLLFSGRVLKSIKEEESRTLSRLASRQTIGTEIKLKSSKRAKAIYRKNGLRTTDFLHKTANAIIQWYVENDIDTLVVGCNKEWKQNAELGSKNNRIFCRIPFYALRQKLKYRCEREGIRYIETEEAYTSKASFYDEDGFHADGLSGTRTTRGNYRRANGEILNADLNAAANIGRKVFPELFKTDKVDLRHIKRIVHPELA</sequence>
<gene>
    <name evidence="1" type="ORF">E5336_09200</name>
</gene>